<keyword evidence="1" id="KW-0472">Membrane</keyword>
<evidence type="ECO:0000313" key="3">
    <source>
        <dbReference type="Proteomes" id="UP001331761"/>
    </source>
</evidence>
<dbReference type="PANTHER" id="PTHR23021:SF11">
    <property type="entry name" value="SERPENTINE RECEPTOR, CLASS T"/>
    <property type="match status" value="1"/>
</dbReference>
<keyword evidence="3" id="KW-1185">Reference proteome</keyword>
<reference evidence="2 3" key="1">
    <citation type="submission" date="2019-10" db="EMBL/GenBank/DDBJ databases">
        <title>Assembly and Annotation for the nematode Trichostrongylus colubriformis.</title>
        <authorList>
            <person name="Martin J."/>
        </authorList>
    </citation>
    <scope>NUCLEOTIDE SEQUENCE [LARGE SCALE GENOMIC DNA]</scope>
    <source>
        <strain evidence="2">G859</strain>
        <tissue evidence="2">Whole worm</tissue>
    </source>
</reference>
<organism evidence="2 3">
    <name type="scientific">Trichostrongylus colubriformis</name>
    <name type="common">Black scour worm</name>
    <dbReference type="NCBI Taxonomy" id="6319"/>
    <lineage>
        <taxon>Eukaryota</taxon>
        <taxon>Metazoa</taxon>
        <taxon>Ecdysozoa</taxon>
        <taxon>Nematoda</taxon>
        <taxon>Chromadorea</taxon>
        <taxon>Rhabditida</taxon>
        <taxon>Rhabditina</taxon>
        <taxon>Rhabditomorpha</taxon>
        <taxon>Strongyloidea</taxon>
        <taxon>Trichostrongylidae</taxon>
        <taxon>Trichostrongylus</taxon>
    </lineage>
</organism>
<dbReference type="PANTHER" id="PTHR23021">
    <property type="entry name" value="SERPENTINE RECEPTOR, CLASS T"/>
    <property type="match status" value="1"/>
</dbReference>
<feature type="transmembrane region" description="Helical" evidence="1">
    <location>
        <begin position="16"/>
        <end position="34"/>
    </location>
</feature>
<protein>
    <submittedName>
        <fullName evidence="2">Uncharacterized protein</fullName>
    </submittedName>
</protein>
<sequence length="174" mass="19782">MVPSMTVMRFLFRGKFINIWMVMCVALMVGRMFITRPTIYNSAVGAFTATPFISDNNTQWLFVQALVICASTAIAAGLYSVLVFIPVPKYIVVSANAIWQLSHGMFFSLTAKIVLQRDAEKSSYALYQNEVSNRILGLVLLFLNRDIREEVRELFKCEKKINRMFVLSSTTTNK</sequence>
<feature type="transmembrane region" description="Helical" evidence="1">
    <location>
        <begin position="60"/>
        <end position="85"/>
    </location>
</feature>
<dbReference type="Proteomes" id="UP001331761">
    <property type="component" value="Unassembled WGS sequence"/>
</dbReference>
<keyword evidence="1" id="KW-0812">Transmembrane</keyword>
<gene>
    <name evidence="2" type="ORF">GCK32_000843</name>
</gene>
<comment type="caution">
    <text evidence="2">The sequence shown here is derived from an EMBL/GenBank/DDBJ whole genome shotgun (WGS) entry which is preliminary data.</text>
</comment>
<accession>A0AAN8FP59</accession>
<proteinExistence type="predicted"/>
<evidence type="ECO:0000313" key="2">
    <source>
        <dbReference type="EMBL" id="KAK5983886.1"/>
    </source>
</evidence>
<dbReference type="Pfam" id="PF10321">
    <property type="entry name" value="7TM_GPCR_Srt"/>
    <property type="match status" value="1"/>
</dbReference>
<evidence type="ECO:0000256" key="1">
    <source>
        <dbReference type="SAM" id="Phobius"/>
    </source>
</evidence>
<dbReference type="EMBL" id="WIXE01003499">
    <property type="protein sequence ID" value="KAK5983886.1"/>
    <property type="molecule type" value="Genomic_DNA"/>
</dbReference>
<dbReference type="InterPro" id="IPR019425">
    <property type="entry name" value="7TM_GPCR_serpentine_rcpt_Srt"/>
</dbReference>
<name>A0AAN8FP59_TRICO</name>
<dbReference type="AlphaFoldDB" id="A0AAN8FP59"/>
<keyword evidence="1" id="KW-1133">Transmembrane helix</keyword>